<organism evidence="2 3">
    <name type="scientific">Fodinicola feengrottensis</name>
    <dbReference type="NCBI Taxonomy" id="435914"/>
    <lineage>
        <taxon>Bacteria</taxon>
        <taxon>Bacillati</taxon>
        <taxon>Actinomycetota</taxon>
        <taxon>Actinomycetes</taxon>
        <taxon>Mycobacteriales</taxon>
        <taxon>Fodinicola</taxon>
    </lineage>
</organism>
<dbReference type="Gene3D" id="1.10.10.10">
    <property type="entry name" value="Winged helix-like DNA-binding domain superfamily/Winged helix DNA-binding domain"/>
    <property type="match status" value="1"/>
</dbReference>
<feature type="region of interest" description="Disordered" evidence="1">
    <location>
        <begin position="39"/>
        <end position="66"/>
    </location>
</feature>
<accession>A0ABN2IY52</accession>
<dbReference type="EMBL" id="BAAANY010000038">
    <property type="protein sequence ID" value="GAA1714038.1"/>
    <property type="molecule type" value="Genomic_DNA"/>
</dbReference>
<evidence type="ECO:0000313" key="2">
    <source>
        <dbReference type="EMBL" id="GAA1714038.1"/>
    </source>
</evidence>
<sequence length="137" mass="15307">MSPPGDWLATTGWRAEEPRKGFARWTARWFGRTTAVPSSRFQDHSEPFPGHWRRFPDPWSPAEPTDPRVRDALAAALDQLPATWRTIIVAHDGLGLDATAISRRSGLSPRQQRAILNKARAVVRDHLARALIGPGDQ</sequence>
<dbReference type="InterPro" id="IPR013324">
    <property type="entry name" value="RNA_pol_sigma_r3/r4-like"/>
</dbReference>
<keyword evidence="3" id="KW-1185">Reference proteome</keyword>
<comment type="caution">
    <text evidence="2">The sequence shown here is derived from an EMBL/GenBank/DDBJ whole genome shotgun (WGS) entry which is preliminary data.</text>
</comment>
<evidence type="ECO:0008006" key="4">
    <source>
        <dbReference type="Google" id="ProtNLM"/>
    </source>
</evidence>
<dbReference type="InterPro" id="IPR036388">
    <property type="entry name" value="WH-like_DNA-bd_sf"/>
</dbReference>
<gene>
    <name evidence="2" type="ORF">GCM10009765_73860</name>
</gene>
<dbReference type="SUPFAM" id="SSF88659">
    <property type="entry name" value="Sigma3 and sigma4 domains of RNA polymerase sigma factors"/>
    <property type="match status" value="1"/>
</dbReference>
<reference evidence="2 3" key="1">
    <citation type="journal article" date="2019" name="Int. J. Syst. Evol. Microbiol.">
        <title>The Global Catalogue of Microorganisms (GCM) 10K type strain sequencing project: providing services to taxonomists for standard genome sequencing and annotation.</title>
        <authorList>
            <consortium name="The Broad Institute Genomics Platform"/>
            <consortium name="The Broad Institute Genome Sequencing Center for Infectious Disease"/>
            <person name="Wu L."/>
            <person name="Ma J."/>
        </authorList>
    </citation>
    <scope>NUCLEOTIDE SEQUENCE [LARGE SCALE GENOMIC DNA]</scope>
    <source>
        <strain evidence="2 3">JCM 14718</strain>
    </source>
</reference>
<name>A0ABN2IY52_9ACTN</name>
<evidence type="ECO:0000256" key="1">
    <source>
        <dbReference type="SAM" id="MobiDB-lite"/>
    </source>
</evidence>
<proteinExistence type="predicted"/>
<dbReference type="Proteomes" id="UP001500618">
    <property type="component" value="Unassembled WGS sequence"/>
</dbReference>
<protein>
    <recommendedName>
        <fullName evidence="4">RNA polymerase sigma factor 70 region 4 type 2 domain-containing protein</fullName>
    </recommendedName>
</protein>
<evidence type="ECO:0000313" key="3">
    <source>
        <dbReference type="Proteomes" id="UP001500618"/>
    </source>
</evidence>
<dbReference type="RefSeq" id="WP_163569667.1">
    <property type="nucleotide sequence ID" value="NZ_BAAANY010000038.1"/>
</dbReference>